<dbReference type="GO" id="GO:1902025">
    <property type="term" value="P:nitrate import"/>
    <property type="evidence" value="ECO:0000318"/>
    <property type="project" value="GO_Central"/>
</dbReference>
<dbReference type="GO" id="GO:0005179">
    <property type="term" value="F:hormone activity"/>
    <property type="evidence" value="ECO:0000318"/>
    <property type="project" value="GO_Central"/>
</dbReference>
<evidence type="ECO:0000313" key="2">
    <source>
        <dbReference type="EMBL" id="KGN48513.1"/>
    </source>
</evidence>
<reference evidence="2 3" key="4">
    <citation type="journal article" date="2011" name="BMC Genomics">
        <title>RNA-Seq improves annotation of protein-coding genes in the cucumber genome.</title>
        <authorList>
            <person name="Li Z."/>
            <person name="Zhang Z."/>
            <person name="Yan P."/>
            <person name="Huang S."/>
            <person name="Fei Z."/>
            <person name="Lin K."/>
        </authorList>
    </citation>
    <scope>NUCLEOTIDE SEQUENCE [LARGE SCALE GENOMIC DNA]</scope>
    <source>
        <strain evidence="3">cv. 9930</strain>
    </source>
</reference>
<sequence length="78" mass="8349">MVGLVGYEGVYVECRHLKSSRSCKKCSKSIGTSPPPPPAHLKSAGNPQQFTTIKAELPQDFRPTSPGHSPGVGHHINN</sequence>
<dbReference type="GO" id="GO:2000280">
    <property type="term" value="P:regulation of root development"/>
    <property type="evidence" value="ECO:0000318"/>
    <property type="project" value="GO_Central"/>
</dbReference>
<dbReference type="Proteomes" id="UP000029981">
    <property type="component" value="Chromosome 6"/>
</dbReference>
<feature type="region of interest" description="Disordered" evidence="1">
    <location>
        <begin position="57"/>
        <end position="78"/>
    </location>
</feature>
<keyword evidence="3" id="KW-1185">Reference proteome</keyword>
<accession>A0A0A0KGB6</accession>
<gene>
    <name evidence="2" type="ORF">Csa_6G490770</name>
</gene>
<reference evidence="2 3" key="3">
    <citation type="journal article" date="2010" name="BMC Genomics">
        <title>Transcriptome sequencing and comparative analysis of cucumber flowers with different sex types.</title>
        <authorList>
            <person name="Guo S."/>
            <person name="Zheng Y."/>
            <person name="Joung J.G."/>
            <person name="Liu S."/>
            <person name="Zhang Z."/>
            <person name="Crasta O.R."/>
            <person name="Sobral B.W."/>
            <person name="Xu Y."/>
            <person name="Huang S."/>
            <person name="Fei Z."/>
        </authorList>
    </citation>
    <scope>NUCLEOTIDE SEQUENCE [LARGE SCALE GENOMIC DNA]</scope>
    <source>
        <strain evidence="3">cv. 9930</strain>
    </source>
</reference>
<dbReference type="AlphaFoldDB" id="A0A0A0KGB6"/>
<organism evidence="2 3">
    <name type="scientific">Cucumis sativus</name>
    <name type="common">Cucumber</name>
    <dbReference type="NCBI Taxonomy" id="3659"/>
    <lineage>
        <taxon>Eukaryota</taxon>
        <taxon>Viridiplantae</taxon>
        <taxon>Streptophyta</taxon>
        <taxon>Embryophyta</taxon>
        <taxon>Tracheophyta</taxon>
        <taxon>Spermatophyta</taxon>
        <taxon>Magnoliopsida</taxon>
        <taxon>eudicotyledons</taxon>
        <taxon>Gunneridae</taxon>
        <taxon>Pentapetalae</taxon>
        <taxon>rosids</taxon>
        <taxon>fabids</taxon>
        <taxon>Cucurbitales</taxon>
        <taxon>Cucurbitaceae</taxon>
        <taxon>Benincaseae</taxon>
        <taxon>Cucumis</taxon>
    </lineage>
</organism>
<protein>
    <submittedName>
        <fullName evidence="2">Uncharacterized protein</fullName>
    </submittedName>
</protein>
<reference evidence="2 3" key="2">
    <citation type="journal article" date="2009" name="PLoS ONE">
        <title>An integrated genetic and cytogenetic map of the cucumber genome.</title>
        <authorList>
            <person name="Ren Y."/>
            <person name="Zhang Z."/>
            <person name="Liu J."/>
            <person name="Staub J.E."/>
            <person name="Han Y."/>
            <person name="Cheng Z."/>
            <person name="Li X."/>
            <person name="Lu J."/>
            <person name="Miao H."/>
            <person name="Kang H."/>
            <person name="Xie B."/>
            <person name="Gu X."/>
            <person name="Wang X."/>
            <person name="Du Y."/>
            <person name="Jin W."/>
            <person name="Huang S."/>
        </authorList>
    </citation>
    <scope>NUCLEOTIDE SEQUENCE [LARGE SCALE GENOMIC DNA]</scope>
    <source>
        <strain evidence="3">cv. 9930</strain>
    </source>
</reference>
<evidence type="ECO:0000313" key="3">
    <source>
        <dbReference type="Proteomes" id="UP000029981"/>
    </source>
</evidence>
<feature type="region of interest" description="Disordered" evidence="1">
    <location>
        <begin position="25"/>
        <end position="45"/>
    </location>
</feature>
<evidence type="ECO:0000256" key="1">
    <source>
        <dbReference type="SAM" id="MobiDB-lite"/>
    </source>
</evidence>
<dbReference type="EMBL" id="CM002927">
    <property type="protein sequence ID" value="KGN48513.1"/>
    <property type="molecule type" value="Genomic_DNA"/>
</dbReference>
<dbReference type="GO" id="GO:0005576">
    <property type="term" value="C:extracellular region"/>
    <property type="evidence" value="ECO:0000318"/>
    <property type="project" value="GO_Central"/>
</dbReference>
<reference evidence="2 3" key="1">
    <citation type="journal article" date="2009" name="Nat. Genet.">
        <title>The genome of the cucumber, Cucumis sativus L.</title>
        <authorList>
            <person name="Huang S."/>
            <person name="Li R."/>
            <person name="Zhang Z."/>
            <person name="Li L."/>
            <person name="Gu X."/>
            <person name="Fan W."/>
            <person name="Lucas W.J."/>
            <person name="Wang X."/>
            <person name="Xie B."/>
            <person name="Ni P."/>
            <person name="Ren Y."/>
            <person name="Zhu H."/>
            <person name="Li J."/>
            <person name="Lin K."/>
            <person name="Jin W."/>
            <person name="Fei Z."/>
            <person name="Li G."/>
            <person name="Staub J."/>
            <person name="Kilian A."/>
            <person name="van der Vossen E.A."/>
            <person name="Wu Y."/>
            <person name="Guo J."/>
            <person name="He J."/>
            <person name="Jia Z."/>
            <person name="Ren Y."/>
            <person name="Tian G."/>
            <person name="Lu Y."/>
            <person name="Ruan J."/>
            <person name="Qian W."/>
            <person name="Wang M."/>
            <person name="Huang Q."/>
            <person name="Li B."/>
            <person name="Xuan Z."/>
            <person name="Cao J."/>
            <person name="Asan"/>
            <person name="Wu Z."/>
            <person name="Zhang J."/>
            <person name="Cai Q."/>
            <person name="Bai Y."/>
            <person name="Zhao B."/>
            <person name="Han Y."/>
            <person name="Li Y."/>
            <person name="Li X."/>
            <person name="Wang S."/>
            <person name="Shi Q."/>
            <person name="Liu S."/>
            <person name="Cho W.K."/>
            <person name="Kim J.Y."/>
            <person name="Xu Y."/>
            <person name="Heller-Uszynska K."/>
            <person name="Miao H."/>
            <person name="Cheng Z."/>
            <person name="Zhang S."/>
            <person name="Wu J."/>
            <person name="Yang Y."/>
            <person name="Kang H."/>
            <person name="Li M."/>
            <person name="Liang H."/>
            <person name="Ren X."/>
            <person name="Shi Z."/>
            <person name="Wen M."/>
            <person name="Jian M."/>
            <person name="Yang H."/>
            <person name="Zhang G."/>
            <person name="Yang Z."/>
            <person name="Chen R."/>
            <person name="Liu S."/>
            <person name="Li J."/>
            <person name="Ma L."/>
            <person name="Liu H."/>
            <person name="Zhou Y."/>
            <person name="Zhao J."/>
            <person name="Fang X."/>
            <person name="Li G."/>
            <person name="Fang L."/>
            <person name="Li Y."/>
            <person name="Liu D."/>
            <person name="Zheng H."/>
            <person name="Zhang Y."/>
            <person name="Qin N."/>
            <person name="Li Z."/>
            <person name="Yang G."/>
            <person name="Yang S."/>
            <person name="Bolund L."/>
            <person name="Kristiansen K."/>
            <person name="Zheng H."/>
            <person name="Li S."/>
            <person name="Zhang X."/>
            <person name="Yang H."/>
            <person name="Wang J."/>
            <person name="Sun R."/>
            <person name="Zhang B."/>
            <person name="Jiang S."/>
            <person name="Wang J."/>
            <person name="Du Y."/>
            <person name="Li S."/>
        </authorList>
    </citation>
    <scope>NUCLEOTIDE SEQUENCE [LARGE SCALE GENOMIC DNA]</scope>
    <source>
        <strain evidence="3">cv. 9930</strain>
    </source>
</reference>
<name>A0A0A0KGB6_CUCSA</name>
<dbReference type="GO" id="GO:1901371">
    <property type="term" value="P:regulation of leaf morphogenesis"/>
    <property type="evidence" value="ECO:0000318"/>
    <property type="project" value="GO_Central"/>
</dbReference>
<proteinExistence type="predicted"/>
<dbReference type="Gramene" id="KGN48513">
    <property type="protein sequence ID" value="KGN48513"/>
    <property type="gene ID" value="Csa_6G490770"/>
</dbReference>